<name>A0AA40F7Y5_9PEZI</name>
<feature type="domain" description="GmrSD restriction endonucleases C-terminal" evidence="2">
    <location>
        <begin position="102"/>
        <end position="198"/>
    </location>
</feature>
<dbReference type="AlphaFoldDB" id="A0AA40F7Y5"/>
<keyword evidence="4" id="KW-1185">Reference proteome</keyword>
<organism evidence="3 4">
    <name type="scientific">Schizothecium vesticola</name>
    <dbReference type="NCBI Taxonomy" id="314040"/>
    <lineage>
        <taxon>Eukaryota</taxon>
        <taxon>Fungi</taxon>
        <taxon>Dikarya</taxon>
        <taxon>Ascomycota</taxon>
        <taxon>Pezizomycotina</taxon>
        <taxon>Sordariomycetes</taxon>
        <taxon>Sordariomycetidae</taxon>
        <taxon>Sordariales</taxon>
        <taxon>Schizotheciaceae</taxon>
        <taxon>Schizothecium</taxon>
    </lineage>
</organism>
<proteinExistence type="predicted"/>
<evidence type="ECO:0000313" key="3">
    <source>
        <dbReference type="EMBL" id="KAK0752873.1"/>
    </source>
</evidence>
<accession>A0AA40F7Y5</accession>
<sequence>MKSFTIVAAVLLGAVNGLPAPVPPGIPSSSTAKTQLAGLTVKPYVDDGSYDRDLFPQWDTINGSCNTREFVLKRDGINVQTNSACTATSGSWTSPFDGGVWTAASDLDIDHMVPLKDAWVSGASAWTTAKRRQFANDISSPELWAVTDDVNQDKGDKSPDKWKPPLKSFYCTYARSWVQVKSTWKLSVTAAEKTALTDMLDTC</sequence>
<gene>
    <name evidence="3" type="ORF">B0T18DRAFT_423520</name>
</gene>
<dbReference type="Proteomes" id="UP001172155">
    <property type="component" value="Unassembled WGS sequence"/>
</dbReference>
<dbReference type="PANTHER" id="PTHR24094">
    <property type="entry name" value="SECRETED PROTEIN"/>
    <property type="match status" value="1"/>
</dbReference>
<feature type="signal peptide" evidence="1">
    <location>
        <begin position="1"/>
        <end position="17"/>
    </location>
</feature>
<dbReference type="PANTHER" id="PTHR24094:SF15">
    <property type="entry name" value="AMP-DEPENDENT SYNTHETASE_LIGASE DOMAIN-CONTAINING PROTEIN-RELATED"/>
    <property type="match status" value="1"/>
</dbReference>
<keyword evidence="1" id="KW-0732">Signal</keyword>
<feature type="chain" id="PRO_5041350804" description="GmrSD restriction endonucleases C-terminal domain-containing protein" evidence="1">
    <location>
        <begin position="18"/>
        <end position="203"/>
    </location>
</feature>
<dbReference type="InterPro" id="IPR011089">
    <property type="entry name" value="GmrSD_C"/>
</dbReference>
<evidence type="ECO:0000259" key="2">
    <source>
        <dbReference type="Pfam" id="PF07510"/>
    </source>
</evidence>
<reference evidence="3" key="1">
    <citation type="submission" date="2023-06" db="EMBL/GenBank/DDBJ databases">
        <title>Genome-scale phylogeny and comparative genomics of the fungal order Sordariales.</title>
        <authorList>
            <consortium name="Lawrence Berkeley National Laboratory"/>
            <person name="Hensen N."/>
            <person name="Bonometti L."/>
            <person name="Westerberg I."/>
            <person name="Brannstrom I.O."/>
            <person name="Guillou S."/>
            <person name="Cros-Aarteil S."/>
            <person name="Calhoun S."/>
            <person name="Haridas S."/>
            <person name="Kuo A."/>
            <person name="Mondo S."/>
            <person name="Pangilinan J."/>
            <person name="Riley R."/>
            <person name="LaButti K."/>
            <person name="Andreopoulos B."/>
            <person name="Lipzen A."/>
            <person name="Chen C."/>
            <person name="Yanf M."/>
            <person name="Daum C."/>
            <person name="Ng V."/>
            <person name="Clum A."/>
            <person name="Steindorff A."/>
            <person name="Ohm R."/>
            <person name="Martin F."/>
            <person name="Silar P."/>
            <person name="Natvig D."/>
            <person name="Lalanne C."/>
            <person name="Gautier V."/>
            <person name="Ament-velasquez S.L."/>
            <person name="Kruys A."/>
            <person name="Hutchinson M.I."/>
            <person name="Powell A.J."/>
            <person name="Barry K."/>
            <person name="Miller A.N."/>
            <person name="Grigoriev I.V."/>
            <person name="Debuchy R."/>
            <person name="Gladieux P."/>
            <person name="Thoren M.H."/>
            <person name="Johannesson H."/>
        </authorList>
    </citation>
    <scope>NUCLEOTIDE SEQUENCE</scope>
    <source>
        <strain evidence="3">SMH3187-1</strain>
    </source>
</reference>
<protein>
    <recommendedName>
        <fullName evidence="2">GmrSD restriction endonucleases C-terminal domain-containing protein</fullName>
    </recommendedName>
</protein>
<evidence type="ECO:0000313" key="4">
    <source>
        <dbReference type="Proteomes" id="UP001172155"/>
    </source>
</evidence>
<evidence type="ECO:0000256" key="1">
    <source>
        <dbReference type="SAM" id="SignalP"/>
    </source>
</evidence>
<dbReference type="EMBL" id="JAUKUD010000001">
    <property type="protein sequence ID" value="KAK0752873.1"/>
    <property type="molecule type" value="Genomic_DNA"/>
</dbReference>
<dbReference type="Pfam" id="PF07510">
    <property type="entry name" value="GmrSD_C"/>
    <property type="match status" value="1"/>
</dbReference>
<comment type="caution">
    <text evidence="3">The sequence shown here is derived from an EMBL/GenBank/DDBJ whole genome shotgun (WGS) entry which is preliminary data.</text>
</comment>